<name>A0A4P6K0E8_KTERU</name>
<gene>
    <name evidence="1" type="ORF">EPA93_38805</name>
</gene>
<reference evidence="1 2" key="1">
    <citation type="submission" date="2019-01" db="EMBL/GenBank/DDBJ databases">
        <title>Ktedonosporobacter rubrisoli SCAWS-G2.</title>
        <authorList>
            <person name="Huang Y."/>
            <person name="Yan B."/>
        </authorList>
    </citation>
    <scope>NUCLEOTIDE SEQUENCE [LARGE SCALE GENOMIC DNA]</scope>
    <source>
        <strain evidence="1 2">SCAWS-G2</strain>
    </source>
</reference>
<evidence type="ECO:0000313" key="2">
    <source>
        <dbReference type="Proteomes" id="UP000290365"/>
    </source>
</evidence>
<protein>
    <submittedName>
        <fullName evidence="1">Uncharacterized protein</fullName>
    </submittedName>
</protein>
<organism evidence="1 2">
    <name type="scientific">Ktedonosporobacter rubrisoli</name>
    <dbReference type="NCBI Taxonomy" id="2509675"/>
    <lineage>
        <taxon>Bacteria</taxon>
        <taxon>Bacillati</taxon>
        <taxon>Chloroflexota</taxon>
        <taxon>Ktedonobacteria</taxon>
        <taxon>Ktedonobacterales</taxon>
        <taxon>Ktedonosporobacteraceae</taxon>
        <taxon>Ktedonosporobacter</taxon>
    </lineage>
</organism>
<sequence>MGEQVLSQQDCFIYISSLQEKMLAPVQIEQARSMREELNSPLAYDSRDSWVRIPLEGKVIVYAHLWD</sequence>
<dbReference type="KEGG" id="kbs:EPA93_38805"/>
<dbReference type="AlphaFoldDB" id="A0A4P6K0E8"/>
<dbReference type="EMBL" id="CP035758">
    <property type="protein sequence ID" value="QBD81607.1"/>
    <property type="molecule type" value="Genomic_DNA"/>
</dbReference>
<dbReference type="Proteomes" id="UP000290365">
    <property type="component" value="Chromosome"/>
</dbReference>
<dbReference type="OrthoDB" id="9965742at2"/>
<accession>A0A4P6K0E8</accession>
<proteinExistence type="predicted"/>
<keyword evidence="2" id="KW-1185">Reference proteome</keyword>
<evidence type="ECO:0000313" key="1">
    <source>
        <dbReference type="EMBL" id="QBD81607.1"/>
    </source>
</evidence>
<dbReference type="RefSeq" id="WP_129892668.1">
    <property type="nucleotide sequence ID" value="NZ_CP035758.1"/>
</dbReference>